<reference evidence="4" key="2">
    <citation type="journal article" date="2013" name="Nat. Genet.">
        <title>The genome of the platyfish, Xiphophorus maculatus, provides insights into evolutionary adaptation and several complex traits.</title>
        <authorList>
            <person name="Schartl M."/>
            <person name="Walter R.B."/>
            <person name="Shen Y."/>
            <person name="Garcia T."/>
            <person name="Catchen J."/>
            <person name="Amores A."/>
            <person name="Braasch I."/>
            <person name="Chalopin D."/>
            <person name="Volff J.N."/>
            <person name="Lesch K.P."/>
            <person name="Bisazza A."/>
            <person name="Minx P."/>
            <person name="Hillier L."/>
            <person name="Wilson R.K."/>
            <person name="Fuerstenberg S."/>
            <person name="Boore J."/>
            <person name="Searle S."/>
            <person name="Postlethwait J.H."/>
            <person name="Warren W.C."/>
        </authorList>
    </citation>
    <scope>NUCLEOTIDE SEQUENCE [LARGE SCALE GENOMIC DNA]</scope>
    <source>
        <strain evidence="4">JP 163 A</strain>
    </source>
</reference>
<name>A0A3B5RAX3_XIPMA</name>
<evidence type="ECO:0000259" key="2">
    <source>
        <dbReference type="PROSITE" id="PS50041"/>
    </source>
</evidence>
<reference evidence="3" key="3">
    <citation type="submission" date="2025-05" db="UniProtKB">
        <authorList>
            <consortium name="Ensembl"/>
        </authorList>
    </citation>
    <scope>IDENTIFICATION</scope>
    <source>
        <strain evidence="3">JP 163 A</strain>
    </source>
</reference>
<feature type="coiled-coil region" evidence="1">
    <location>
        <begin position="33"/>
        <end position="74"/>
    </location>
</feature>
<evidence type="ECO:0000313" key="4">
    <source>
        <dbReference type="Proteomes" id="UP000002852"/>
    </source>
</evidence>
<protein>
    <submittedName>
        <fullName evidence="3">C-type lectin domain family 12 member B-like</fullName>
    </submittedName>
</protein>
<proteinExistence type="predicted"/>
<dbReference type="SMART" id="SM00034">
    <property type="entry name" value="CLECT"/>
    <property type="match status" value="1"/>
</dbReference>
<dbReference type="PANTHER" id="PTHR22803">
    <property type="entry name" value="MANNOSE, PHOSPHOLIPASE, LECTIN RECEPTOR RELATED"/>
    <property type="match status" value="1"/>
</dbReference>
<dbReference type="InterPro" id="IPR001304">
    <property type="entry name" value="C-type_lectin-like"/>
</dbReference>
<evidence type="ECO:0000313" key="3">
    <source>
        <dbReference type="Ensembl" id="ENSXMAP00000040199.1"/>
    </source>
</evidence>
<evidence type="ECO:0000256" key="1">
    <source>
        <dbReference type="SAM" id="Coils"/>
    </source>
</evidence>
<keyword evidence="1" id="KW-0175">Coiled coil</keyword>
<sequence>MTNLNNKISSDFKTLAQNFTSCKKKSSQFNIQVQNLTQQQNNLTAEISQVKKNNHDLQTKMKTLREEIKTCEKQKLSQVLQIIDQYCPKENNVRRCSSCPNGWIHSQSSCYAVNNPEPSNQKTWEEAREDCIRKGSNLTIVGNEIEKTFVVESSWKDKEGKMKGFWIGLRVEGGKWKWMDGSDLTNQAWINQQPATDGQCVTSLQNREWTSVSCTKRNGWICEKKALSV</sequence>
<dbReference type="InterPro" id="IPR016186">
    <property type="entry name" value="C-type_lectin-like/link_sf"/>
</dbReference>
<keyword evidence="4" id="KW-1185">Reference proteome</keyword>
<accession>A0A3B5RAX3</accession>
<dbReference type="InterPro" id="IPR050111">
    <property type="entry name" value="C-type_lectin/snaclec_domain"/>
</dbReference>
<dbReference type="Proteomes" id="UP000002852">
    <property type="component" value="Unassembled WGS sequence"/>
</dbReference>
<dbReference type="GeneTree" id="ENSGT01030000234575"/>
<reference evidence="4" key="1">
    <citation type="submission" date="2012-01" db="EMBL/GenBank/DDBJ databases">
        <authorList>
            <person name="Walter R."/>
            <person name="Schartl M."/>
            <person name="Warren W."/>
        </authorList>
    </citation>
    <scope>NUCLEOTIDE SEQUENCE [LARGE SCALE GENOMIC DNA]</scope>
    <source>
        <strain evidence="4">JP 163 A</strain>
    </source>
</reference>
<dbReference type="Ensembl" id="ENSXMAT00000025782.1">
    <property type="protein sequence ID" value="ENSXMAP00000031495.1"/>
    <property type="gene ID" value="ENSXMAG00000025695.1"/>
</dbReference>
<organism evidence="3 4">
    <name type="scientific">Xiphophorus maculatus</name>
    <name type="common">Southern platyfish</name>
    <name type="synonym">Platypoecilus maculatus</name>
    <dbReference type="NCBI Taxonomy" id="8083"/>
    <lineage>
        <taxon>Eukaryota</taxon>
        <taxon>Metazoa</taxon>
        <taxon>Chordata</taxon>
        <taxon>Craniata</taxon>
        <taxon>Vertebrata</taxon>
        <taxon>Euteleostomi</taxon>
        <taxon>Actinopterygii</taxon>
        <taxon>Neopterygii</taxon>
        <taxon>Teleostei</taxon>
        <taxon>Neoteleostei</taxon>
        <taxon>Acanthomorphata</taxon>
        <taxon>Ovalentaria</taxon>
        <taxon>Atherinomorphae</taxon>
        <taxon>Cyprinodontiformes</taxon>
        <taxon>Poeciliidae</taxon>
        <taxon>Poeciliinae</taxon>
        <taxon>Xiphophorus</taxon>
    </lineage>
</organism>
<feature type="domain" description="C-type lectin" evidence="2">
    <location>
        <begin position="106"/>
        <end position="223"/>
    </location>
</feature>
<dbReference type="PROSITE" id="PS50041">
    <property type="entry name" value="C_TYPE_LECTIN_2"/>
    <property type="match status" value="1"/>
</dbReference>
<dbReference type="OMA" id="DNKGYWI"/>
<dbReference type="Ensembl" id="ENSXMAT00000037704.1">
    <property type="protein sequence ID" value="ENSXMAP00000040199.1"/>
    <property type="gene ID" value="ENSXMAG00000025695.1"/>
</dbReference>
<dbReference type="SUPFAM" id="SSF56436">
    <property type="entry name" value="C-type lectin-like"/>
    <property type="match status" value="1"/>
</dbReference>
<dbReference type="Gene3D" id="3.10.100.10">
    <property type="entry name" value="Mannose-Binding Protein A, subunit A"/>
    <property type="match status" value="1"/>
</dbReference>
<dbReference type="AlphaFoldDB" id="A0A3B5RAX3"/>
<dbReference type="Pfam" id="PF00059">
    <property type="entry name" value="Lectin_C"/>
    <property type="match status" value="1"/>
</dbReference>
<dbReference type="InterPro" id="IPR016187">
    <property type="entry name" value="CTDL_fold"/>
</dbReference>